<keyword evidence="1 6" id="KW-0547">Nucleotide-binding</keyword>
<feature type="domain" description="Helicase C-terminal" evidence="10">
    <location>
        <begin position="468"/>
        <end position="649"/>
    </location>
</feature>
<dbReference type="Proteomes" id="UP000053815">
    <property type="component" value="Unassembled WGS sequence"/>
</dbReference>
<dbReference type="InterPro" id="IPR011545">
    <property type="entry name" value="DEAD/DEAH_box_helicase_dom"/>
</dbReference>
<proteinExistence type="inferred from homology"/>
<dbReference type="SMART" id="SM00490">
    <property type="entry name" value="HELICc"/>
    <property type="match status" value="1"/>
</dbReference>
<evidence type="ECO:0000256" key="7">
    <source>
        <dbReference type="RuleBase" id="RU365068"/>
    </source>
</evidence>
<dbReference type="SUPFAM" id="SSF52540">
    <property type="entry name" value="P-loop containing nucleoside triphosphate hydrolases"/>
    <property type="match status" value="2"/>
</dbReference>
<keyword evidence="3 6" id="KW-0347">Helicase</keyword>
<dbReference type="EC" id="3.6.4.13" evidence="7"/>
<evidence type="ECO:0000256" key="8">
    <source>
        <dbReference type="SAM" id="MobiDB-lite"/>
    </source>
</evidence>
<reference evidence="11" key="1">
    <citation type="submission" date="2014-09" db="EMBL/GenBank/DDBJ databases">
        <title>Draft genome sequence of an oleaginous Mucoromycotina fungus Mucor ambiguus NBRC6742.</title>
        <authorList>
            <person name="Takeda I."/>
            <person name="Yamane N."/>
            <person name="Morita T."/>
            <person name="Tamano K."/>
            <person name="Machida M."/>
            <person name="Baker S."/>
            <person name="Koike H."/>
        </authorList>
    </citation>
    <scope>NUCLEOTIDE SEQUENCE</scope>
    <source>
        <strain evidence="11">NBRC 6742</strain>
    </source>
</reference>
<feature type="region of interest" description="Disordered" evidence="8">
    <location>
        <begin position="1"/>
        <end position="126"/>
    </location>
</feature>
<dbReference type="CDD" id="cd17956">
    <property type="entry name" value="DEADc_DDX51"/>
    <property type="match status" value="1"/>
</dbReference>
<keyword evidence="12" id="KW-1185">Reference proteome</keyword>
<dbReference type="InterPro" id="IPR000629">
    <property type="entry name" value="RNA-helicase_DEAD-box_CS"/>
</dbReference>
<dbReference type="SMART" id="SM00487">
    <property type="entry name" value="DEXDc"/>
    <property type="match status" value="1"/>
</dbReference>
<evidence type="ECO:0000259" key="10">
    <source>
        <dbReference type="PROSITE" id="PS51194"/>
    </source>
</evidence>
<dbReference type="GO" id="GO:0003723">
    <property type="term" value="F:RNA binding"/>
    <property type="evidence" value="ECO:0007669"/>
    <property type="project" value="UniProtKB-UniRule"/>
</dbReference>
<dbReference type="InterPro" id="IPR014001">
    <property type="entry name" value="Helicase_ATP-bd"/>
</dbReference>
<name>A0A0C9MGL8_9FUNG</name>
<evidence type="ECO:0000313" key="11">
    <source>
        <dbReference type="EMBL" id="GAN09861.1"/>
    </source>
</evidence>
<dbReference type="PROSITE" id="PS51192">
    <property type="entry name" value="HELICASE_ATP_BIND_1"/>
    <property type="match status" value="1"/>
</dbReference>
<protein>
    <recommendedName>
        <fullName evidence="7">ATP-dependent RNA helicase</fullName>
        <ecNumber evidence="7">3.6.4.13</ecNumber>
    </recommendedName>
</protein>
<dbReference type="InterPro" id="IPR027417">
    <property type="entry name" value="P-loop_NTPase"/>
</dbReference>
<dbReference type="Pfam" id="PF00270">
    <property type="entry name" value="DEAD"/>
    <property type="match status" value="1"/>
</dbReference>
<evidence type="ECO:0000256" key="3">
    <source>
        <dbReference type="ARBA" id="ARBA00022806"/>
    </source>
</evidence>
<keyword evidence="5 7" id="KW-0694">RNA-binding</keyword>
<gene>
    <name evidence="11" type="ORF">MAM1_0298c09394</name>
</gene>
<dbReference type="PROSITE" id="PS00039">
    <property type="entry name" value="DEAD_ATP_HELICASE"/>
    <property type="match status" value="1"/>
</dbReference>
<dbReference type="EMBL" id="DF836587">
    <property type="protein sequence ID" value="GAN09861.1"/>
    <property type="molecule type" value="Genomic_DNA"/>
</dbReference>
<keyword evidence="2 6" id="KW-0378">Hydrolase</keyword>
<dbReference type="GO" id="GO:0003724">
    <property type="term" value="F:RNA helicase activity"/>
    <property type="evidence" value="ECO:0007669"/>
    <property type="project" value="UniProtKB-EC"/>
</dbReference>
<comment type="catalytic activity">
    <reaction evidence="7">
        <text>ATP + H2O = ADP + phosphate + H(+)</text>
        <dbReference type="Rhea" id="RHEA:13065"/>
        <dbReference type="ChEBI" id="CHEBI:15377"/>
        <dbReference type="ChEBI" id="CHEBI:15378"/>
        <dbReference type="ChEBI" id="CHEBI:30616"/>
        <dbReference type="ChEBI" id="CHEBI:43474"/>
        <dbReference type="ChEBI" id="CHEBI:456216"/>
        <dbReference type="EC" id="3.6.4.13"/>
    </reaction>
</comment>
<evidence type="ECO:0000256" key="2">
    <source>
        <dbReference type="ARBA" id="ARBA00022801"/>
    </source>
</evidence>
<dbReference type="GO" id="GO:0016787">
    <property type="term" value="F:hydrolase activity"/>
    <property type="evidence" value="ECO:0007669"/>
    <property type="project" value="UniProtKB-KW"/>
</dbReference>
<evidence type="ECO:0000256" key="6">
    <source>
        <dbReference type="RuleBase" id="RU000492"/>
    </source>
</evidence>
<sequence length="653" mass="73751">MFSIARYTGEEDQEKDSRSLEKKQERLNKLNARISSKKRKEIDPSDASNATTEKKLKSDNVEQEKKPQATAVNKTKAQPIEKTEEEEVEEEEVEEEEEEEETTQINEEEQEQEQEQEEETESMEVDPVIEEKDVPTLEAFPDMLGPKSKHSKEEVKLLKSMGIPEWLLQPTVVSPKDSCGLDKAGLSSHLIERCQDVGLSSLFAVQMAVIPVFLRRQALYDTRRVPGDLCISAPTGSGKTLAYVLPIVDILSKRVVTRLRAVVVLPTRDLVTQVKETFDAFVKGTNLVVAAASGQQSFAHEQSALVGSTGSEYPGGKSRVDILITTPGRLMDHLTSTPNFTLQHLRFLVIDEADRLLNQSYNDWLNQILHATRPEQKPDASPLDFKHDSEGVIEADAIAPSFLKSFYALPHTDLDLPKAPSIQKLLFSATLTKNPAKIAGLHLNEPEYISVQNEDGSEAKQEFTTPEGLKEFMTICPTDKKPLMVIYLLHQMGIKSGLCFTKSVESTQRLFTLIEAYESTQPEEKRIRVKEYSSDLNPVQRKQMLKQFKQGNIDLLICSDLIGRGIDLDSVEFVISYDVPYYMDKYIHRVGRTARAGRQGEAYTLVEMQEARHFKEILRHAGHLSQIKTLKIEKDKLKELVPDYEKAMSKITE</sequence>
<comment type="function">
    <text evidence="7">RNA helicase.</text>
</comment>
<evidence type="ECO:0000256" key="4">
    <source>
        <dbReference type="ARBA" id="ARBA00022840"/>
    </source>
</evidence>
<dbReference type="STRING" id="91626.A0A0C9MGL8"/>
<comment type="domain">
    <text evidence="7">The Q motif is unique to and characteristic of the DEAD box family of RNA helicases and controls ATP binding and hydrolysis.</text>
</comment>
<evidence type="ECO:0000256" key="1">
    <source>
        <dbReference type="ARBA" id="ARBA00022741"/>
    </source>
</evidence>
<dbReference type="GO" id="GO:0005524">
    <property type="term" value="F:ATP binding"/>
    <property type="evidence" value="ECO:0007669"/>
    <property type="project" value="UniProtKB-UniRule"/>
</dbReference>
<dbReference type="CDD" id="cd18787">
    <property type="entry name" value="SF2_C_DEAD"/>
    <property type="match status" value="1"/>
</dbReference>
<feature type="compositionally biased region" description="Basic and acidic residues" evidence="8">
    <location>
        <begin position="15"/>
        <end position="28"/>
    </location>
</feature>
<dbReference type="OrthoDB" id="3370at2759"/>
<dbReference type="AlphaFoldDB" id="A0A0C9MGL8"/>
<feature type="compositionally biased region" description="Basic and acidic residues" evidence="8">
    <location>
        <begin position="52"/>
        <end position="67"/>
    </location>
</feature>
<dbReference type="Gene3D" id="3.40.50.300">
    <property type="entry name" value="P-loop containing nucleotide triphosphate hydrolases"/>
    <property type="match status" value="2"/>
</dbReference>
<feature type="domain" description="Helicase ATP-binding" evidence="9">
    <location>
        <begin position="220"/>
        <end position="449"/>
    </location>
</feature>
<dbReference type="PANTHER" id="PTHR24031">
    <property type="entry name" value="RNA HELICASE"/>
    <property type="match status" value="1"/>
</dbReference>
<evidence type="ECO:0000256" key="5">
    <source>
        <dbReference type="ARBA" id="ARBA00022884"/>
    </source>
</evidence>
<feature type="compositionally biased region" description="Acidic residues" evidence="8">
    <location>
        <begin position="83"/>
        <end position="126"/>
    </location>
</feature>
<accession>A0A0C9MGL8</accession>
<keyword evidence="4 6" id="KW-0067">ATP-binding</keyword>
<evidence type="ECO:0000313" key="12">
    <source>
        <dbReference type="Proteomes" id="UP000053815"/>
    </source>
</evidence>
<evidence type="ECO:0000259" key="9">
    <source>
        <dbReference type="PROSITE" id="PS51192"/>
    </source>
</evidence>
<comment type="similarity">
    <text evidence="6">Belongs to the DEAD box helicase family.</text>
</comment>
<dbReference type="Pfam" id="PF00271">
    <property type="entry name" value="Helicase_C"/>
    <property type="match status" value="1"/>
</dbReference>
<dbReference type="PROSITE" id="PS51194">
    <property type="entry name" value="HELICASE_CTER"/>
    <property type="match status" value="1"/>
</dbReference>
<organism evidence="11">
    <name type="scientific">Mucor ambiguus</name>
    <dbReference type="NCBI Taxonomy" id="91626"/>
    <lineage>
        <taxon>Eukaryota</taxon>
        <taxon>Fungi</taxon>
        <taxon>Fungi incertae sedis</taxon>
        <taxon>Mucoromycota</taxon>
        <taxon>Mucoromycotina</taxon>
        <taxon>Mucoromycetes</taxon>
        <taxon>Mucorales</taxon>
        <taxon>Mucorineae</taxon>
        <taxon>Mucoraceae</taxon>
        <taxon>Mucor</taxon>
    </lineage>
</organism>
<dbReference type="InterPro" id="IPR001650">
    <property type="entry name" value="Helicase_C-like"/>
</dbReference>